<dbReference type="AlphaFoldDB" id="A0A645D8S2"/>
<gene>
    <name evidence="1" type="ORF">SDC9_132089</name>
</gene>
<name>A0A645D8S2_9ZZZZ</name>
<protein>
    <submittedName>
        <fullName evidence="1">Uncharacterized protein</fullName>
    </submittedName>
</protein>
<sequence length="68" mass="8138">MTRNLPGKQVFLNFTITQQIELGIDEDDEAFNRHLDLQLRKQHTQSCHRPIQLDRRILHRNAVWLSEC</sequence>
<proteinExistence type="predicted"/>
<reference evidence="1" key="1">
    <citation type="submission" date="2019-08" db="EMBL/GenBank/DDBJ databases">
        <authorList>
            <person name="Kucharzyk K."/>
            <person name="Murdoch R.W."/>
            <person name="Higgins S."/>
            <person name="Loffler F."/>
        </authorList>
    </citation>
    <scope>NUCLEOTIDE SEQUENCE</scope>
</reference>
<evidence type="ECO:0000313" key="1">
    <source>
        <dbReference type="EMBL" id="MPM85012.1"/>
    </source>
</evidence>
<organism evidence="1">
    <name type="scientific">bioreactor metagenome</name>
    <dbReference type="NCBI Taxonomy" id="1076179"/>
    <lineage>
        <taxon>unclassified sequences</taxon>
        <taxon>metagenomes</taxon>
        <taxon>ecological metagenomes</taxon>
    </lineage>
</organism>
<dbReference type="EMBL" id="VSSQ01033427">
    <property type="protein sequence ID" value="MPM85012.1"/>
    <property type="molecule type" value="Genomic_DNA"/>
</dbReference>
<comment type="caution">
    <text evidence="1">The sequence shown here is derived from an EMBL/GenBank/DDBJ whole genome shotgun (WGS) entry which is preliminary data.</text>
</comment>
<accession>A0A645D8S2</accession>